<dbReference type="AlphaFoldDB" id="A0A3B7MKA6"/>
<gene>
    <name evidence="1" type="ORF">D3H65_11775</name>
</gene>
<organism evidence="1 2">
    <name type="scientific">Paraflavitalea soli</name>
    <dbReference type="NCBI Taxonomy" id="2315862"/>
    <lineage>
        <taxon>Bacteria</taxon>
        <taxon>Pseudomonadati</taxon>
        <taxon>Bacteroidota</taxon>
        <taxon>Chitinophagia</taxon>
        <taxon>Chitinophagales</taxon>
        <taxon>Chitinophagaceae</taxon>
        <taxon>Paraflavitalea</taxon>
    </lineage>
</organism>
<evidence type="ECO:0008006" key="3">
    <source>
        <dbReference type="Google" id="ProtNLM"/>
    </source>
</evidence>
<keyword evidence="2" id="KW-1185">Reference proteome</keyword>
<reference evidence="1 2" key="1">
    <citation type="submission" date="2018-09" db="EMBL/GenBank/DDBJ databases">
        <title>Genome sequencing of strain 6GH32-13.</title>
        <authorList>
            <person name="Weon H.-Y."/>
            <person name="Heo J."/>
            <person name="Kwon S.-W."/>
        </authorList>
    </citation>
    <scope>NUCLEOTIDE SEQUENCE [LARGE SCALE GENOMIC DNA]</scope>
    <source>
        <strain evidence="1 2">5GH32-13</strain>
    </source>
</reference>
<protein>
    <recommendedName>
        <fullName evidence="3">Addiction module family protein</fullName>
    </recommendedName>
</protein>
<evidence type="ECO:0000313" key="1">
    <source>
        <dbReference type="EMBL" id="AXY74618.1"/>
    </source>
</evidence>
<dbReference type="KEGG" id="pseg:D3H65_11775"/>
<dbReference type="EMBL" id="CP032157">
    <property type="protein sequence ID" value="AXY74618.1"/>
    <property type="molecule type" value="Genomic_DNA"/>
</dbReference>
<evidence type="ECO:0000313" key="2">
    <source>
        <dbReference type="Proteomes" id="UP000263900"/>
    </source>
</evidence>
<name>A0A3B7MKA6_9BACT</name>
<dbReference type="Proteomes" id="UP000263900">
    <property type="component" value="Chromosome"/>
</dbReference>
<sequence length="84" mass="9913">MSLVMEVTIIRQKLHQYVDKGDEKLLKLLYAIAKEYTGDDDFEYEFSEEEIKLFEERRTKRLSGQSKTHTWQDAKAIITGKKSL</sequence>
<proteinExistence type="predicted"/>
<dbReference type="OrthoDB" id="799347at2"/>
<accession>A0A3B7MKA6</accession>